<dbReference type="InterPro" id="IPR002081">
    <property type="entry name" value="Cryptochrome/DNA_photolyase_1"/>
</dbReference>
<accession>A0ABQ1J1M4</accession>
<dbReference type="Pfam" id="PF00875">
    <property type="entry name" value="DNA_photolyase"/>
    <property type="match status" value="1"/>
</dbReference>
<evidence type="ECO:0000256" key="5">
    <source>
        <dbReference type="ARBA" id="ARBA00022991"/>
    </source>
</evidence>
<reference evidence="9" key="1">
    <citation type="journal article" date="2019" name="Int. J. Syst. Evol. Microbiol.">
        <title>The Global Catalogue of Microorganisms (GCM) 10K type strain sequencing project: providing services to taxonomists for standard genome sequencing and annotation.</title>
        <authorList>
            <consortium name="The Broad Institute Genomics Platform"/>
            <consortium name="The Broad Institute Genome Sequencing Center for Infectious Disease"/>
            <person name="Wu L."/>
            <person name="Ma J."/>
        </authorList>
    </citation>
    <scope>NUCLEOTIDE SEQUENCE [LARGE SCALE GENOMIC DNA]</scope>
    <source>
        <strain evidence="9">CGMCC 1.10188</strain>
    </source>
</reference>
<protein>
    <submittedName>
        <fullName evidence="8">Deoxyribodipyrimidine photo-lyase</fullName>
    </submittedName>
</protein>
<evidence type="ECO:0000259" key="7">
    <source>
        <dbReference type="PROSITE" id="PS51645"/>
    </source>
</evidence>
<dbReference type="PROSITE" id="PS51645">
    <property type="entry name" value="PHR_CRY_ALPHA_BETA"/>
    <property type="match status" value="1"/>
</dbReference>
<dbReference type="Gene3D" id="1.10.579.10">
    <property type="entry name" value="DNA Cyclobutane Dipyrimidine Photolyase, subunit A, domain 3"/>
    <property type="match status" value="1"/>
</dbReference>
<dbReference type="InterPro" id="IPR006050">
    <property type="entry name" value="DNA_photolyase_N"/>
</dbReference>
<keyword evidence="3" id="KW-0285">Flavoprotein</keyword>
<dbReference type="InterPro" id="IPR036134">
    <property type="entry name" value="Crypto/Photolyase_FAD-like_sf"/>
</dbReference>
<comment type="cofactor">
    <cofactor evidence="1">
        <name>(6R)-5,10-methylene-5,6,7,8-tetrahydrofolate</name>
        <dbReference type="ChEBI" id="CHEBI:15636"/>
    </cofactor>
</comment>
<feature type="region of interest" description="Disordered" evidence="6">
    <location>
        <begin position="485"/>
        <end position="531"/>
    </location>
</feature>
<dbReference type="PROSITE" id="PS00394">
    <property type="entry name" value="DNA_PHOTOLYASES_1_1"/>
    <property type="match status" value="1"/>
</dbReference>
<dbReference type="Pfam" id="PF03441">
    <property type="entry name" value="FAD_binding_7"/>
    <property type="match status" value="1"/>
</dbReference>
<proteinExistence type="predicted"/>
<evidence type="ECO:0000256" key="1">
    <source>
        <dbReference type="ARBA" id="ARBA00001932"/>
    </source>
</evidence>
<gene>
    <name evidence="8" type="ORF">GCM10011505_43240</name>
</gene>
<dbReference type="SUPFAM" id="SSF48173">
    <property type="entry name" value="Cryptochrome/photolyase FAD-binding domain"/>
    <property type="match status" value="1"/>
</dbReference>
<evidence type="ECO:0000256" key="2">
    <source>
        <dbReference type="ARBA" id="ARBA00001974"/>
    </source>
</evidence>
<dbReference type="InterPro" id="IPR014729">
    <property type="entry name" value="Rossmann-like_a/b/a_fold"/>
</dbReference>
<keyword evidence="4" id="KW-0274">FAD</keyword>
<dbReference type="InterPro" id="IPR036155">
    <property type="entry name" value="Crypto/Photolyase_N_sf"/>
</dbReference>
<dbReference type="InterPro" id="IPR018394">
    <property type="entry name" value="DNA_photolyase_1_CS_C"/>
</dbReference>
<evidence type="ECO:0000256" key="4">
    <source>
        <dbReference type="ARBA" id="ARBA00022827"/>
    </source>
</evidence>
<dbReference type="PANTHER" id="PTHR11455:SF9">
    <property type="entry name" value="CRYPTOCHROME CIRCADIAN CLOCK 5 ISOFORM X1"/>
    <property type="match status" value="1"/>
</dbReference>
<dbReference type="InterPro" id="IPR005101">
    <property type="entry name" value="Cryptochr/Photolyase_FAD-bd"/>
</dbReference>
<evidence type="ECO:0000256" key="3">
    <source>
        <dbReference type="ARBA" id="ARBA00022630"/>
    </source>
</evidence>
<name>A0ABQ1J1M4_9PROT</name>
<comment type="caution">
    <text evidence="8">The sequence shown here is derived from an EMBL/GenBank/DDBJ whole genome shotgun (WGS) entry which is preliminary data.</text>
</comment>
<feature type="compositionally biased region" description="Low complexity" evidence="6">
    <location>
        <begin position="485"/>
        <end position="502"/>
    </location>
</feature>
<evidence type="ECO:0000313" key="9">
    <source>
        <dbReference type="Proteomes" id="UP000603352"/>
    </source>
</evidence>
<evidence type="ECO:0000313" key="8">
    <source>
        <dbReference type="EMBL" id="GGB57699.1"/>
    </source>
</evidence>
<dbReference type="Proteomes" id="UP000603352">
    <property type="component" value="Unassembled WGS sequence"/>
</dbReference>
<comment type="cofactor">
    <cofactor evidence="2">
        <name>FAD</name>
        <dbReference type="ChEBI" id="CHEBI:57692"/>
    </cofactor>
</comment>
<evidence type="ECO:0000256" key="6">
    <source>
        <dbReference type="SAM" id="MobiDB-lite"/>
    </source>
</evidence>
<dbReference type="SUPFAM" id="SSF52425">
    <property type="entry name" value="Cryptochrome/photolyase, N-terminal domain"/>
    <property type="match status" value="1"/>
</dbReference>
<keyword evidence="9" id="KW-1185">Reference proteome</keyword>
<organism evidence="8 9">
    <name type="scientific">Tistrella bauzanensis</name>
    <dbReference type="NCBI Taxonomy" id="657419"/>
    <lineage>
        <taxon>Bacteria</taxon>
        <taxon>Pseudomonadati</taxon>
        <taxon>Pseudomonadota</taxon>
        <taxon>Alphaproteobacteria</taxon>
        <taxon>Geminicoccales</taxon>
        <taxon>Geminicoccaceae</taxon>
        <taxon>Tistrella</taxon>
    </lineage>
</organism>
<dbReference type="PANTHER" id="PTHR11455">
    <property type="entry name" value="CRYPTOCHROME"/>
    <property type="match status" value="1"/>
</dbReference>
<feature type="domain" description="Photolyase/cryptochrome alpha/beta" evidence="7">
    <location>
        <begin position="5"/>
        <end position="139"/>
    </location>
</feature>
<sequence>MTTSGLHIVWFKRDLRSADHAPLLAAVAAAREAGCGVLPLYILEPDLWRRSDMSGRQWGFVREALADLRRDLAARGQPLVLRAGPAVNVLAAIRRAQGIAGLWSHRETGTAWSWGRDAAVAAWARDQGIAWVESGHDGVLRGAADGAGWPARWSRAMASAPAASPAAIPPATGIEPGPIPDTLDRLIDRVPDICPGRQSGGRRAGEAAMQRFFDRRLLRYRRGMASPAMAGDACSRLSPHLAWGTLSTREVMAAAVRRRDELRDLPPAITGDRLKAIDAFTDRLRWRGRMIQGLEARPDSPHVTLDPAFEGLRGTNTAGHLDAWSRGETGWPLVDACMRALARDGWLPFRMRAMVMAVASYHLWLDFRPVALVLARRFVDYEPGIHWAQAQIQAGTTGGQVFRMYNPVRQSEMQDPDGGFIRAMLPALARLPTPFIHAPWTAPHAVLTEAGITLGRDYPAPIAEPLAAARAARDRLARALRAAGGAGDTAMTDTPELIAATPPGGGGAPPARARPAPRRRKTDPRQLGFDF</sequence>
<dbReference type="RefSeq" id="WP_188581824.1">
    <property type="nucleotide sequence ID" value="NZ_BMDZ01000073.1"/>
</dbReference>
<keyword evidence="5" id="KW-0157">Chromophore</keyword>
<dbReference type="Gene3D" id="3.40.50.620">
    <property type="entry name" value="HUPs"/>
    <property type="match status" value="1"/>
</dbReference>
<dbReference type="EMBL" id="BMDZ01000073">
    <property type="protein sequence ID" value="GGB57699.1"/>
    <property type="molecule type" value="Genomic_DNA"/>
</dbReference>
<dbReference type="Gene3D" id="1.25.40.80">
    <property type="match status" value="1"/>
</dbReference>